<dbReference type="RefSeq" id="WP_056955426.1">
    <property type="nucleotide sequence ID" value="NZ_AZFK01000081.1"/>
</dbReference>
<evidence type="ECO:0008006" key="3">
    <source>
        <dbReference type="Google" id="ProtNLM"/>
    </source>
</evidence>
<sequence length="286" mass="33450">MPETLVSERAALHAEWQQKTIKDDPIFGTVMTNPELCAELLRRALPELTIWLVKDADPQHTIQATPTAKGIRIDVYARDDQERTYTVEMQMVNEHNLPFRMREYQKLMDQEILNSGDDYDKLANYPTYVIFFCNFDYYHRGLARYQFEFREKWHPEIAAGDLRTLVVFNTKAKDYQHAAEIRPFFDMIRGTVDTKDKFVAAVDAEVQAIRADKQREARFMKEQIELRRQLRKSEEAGRDKTVLNMIKSLESQGMPKAQVVKTIAIAESLSVEEAQKYYEQLLVTEQ</sequence>
<dbReference type="NCBIfam" id="TIGR01784">
    <property type="entry name" value="T_den_put_tspse"/>
    <property type="match status" value="1"/>
</dbReference>
<evidence type="ECO:0000313" key="2">
    <source>
        <dbReference type="Proteomes" id="UP000050816"/>
    </source>
</evidence>
<evidence type="ECO:0000313" key="1">
    <source>
        <dbReference type="EMBL" id="KRL88050.1"/>
    </source>
</evidence>
<dbReference type="PATRIC" id="fig|1423760.3.peg.531"/>
<accession>A0A0R1UBB9</accession>
<name>A0A0R1UBB9_9LACO</name>
<organism evidence="1 2">
    <name type="scientific">Limosilactobacillus ingluviei DSM 15946</name>
    <dbReference type="NCBI Taxonomy" id="1423760"/>
    <lineage>
        <taxon>Bacteria</taxon>
        <taxon>Bacillati</taxon>
        <taxon>Bacillota</taxon>
        <taxon>Bacilli</taxon>
        <taxon>Lactobacillales</taxon>
        <taxon>Lactobacillaceae</taxon>
        <taxon>Limosilactobacillus</taxon>
    </lineage>
</organism>
<proteinExistence type="predicted"/>
<dbReference type="InterPro" id="IPR010106">
    <property type="entry name" value="RpnA"/>
</dbReference>
<dbReference type="AlphaFoldDB" id="A0A0R1UBB9"/>
<protein>
    <recommendedName>
        <fullName evidence="3">Rpn family recombination-promoting nuclease/putative transposase</fullName>
    </recommendedName>
</protein>
<gene>
    <name evidence="1" type="ORF">FC43_GL000512</name>
</gene>
<comment type="caution">
    <text evidence="1">The sequence shown here is derived from an EMBL/GenBank/DDBJ whole genome shotgun (WGS) entry which is preliminary data.</text>
</comment>
<dbReference type="Pfam" id="PF12784">
    <property type="entry name" value="PDDEXK_2"/>
    <property type="match status" value="1"/>
</dbReference>
<reference evidence="1 2" key="1">
    <citation type="journal article" date="2015" name="Genome Announc.">
        <title>Expanding the biotechnology potential of lactobacilli through comparative genomics of 213 strains and associated genera.</title>
        <authorList>
            <person name="Sun Z."/>
            <person name="Harris H.M."/>
            <person name="McCann A."/>
            <person name="Guo C."/>
            <person name="Argimon S."/>
            <person name="Zhang W."/>
            <person name="Yang X."/>
            <person name="Jeffery I.B."/>
            <person name="Cooney J.C."/>
            <person name="Kagawa T.F."/>
            <person name="Liu W."/>
            <person name="Song Y."/>
            <person name="Salvetti E."/>
            <person name="Wrobel A."/>
            <person name="Rasinkangas P."/>
            <person name="Parkhill J."/>
            <person name="Rea M.C."/>
            <person name="O'Sullivan O."/>
            <person name="Ritari J."/>
            <person name="Douillard F.P."/>
            <person name="Paul Ross R."/>
            <person name="Yang R."/>
            <person name="Briner A.E."/>
            <person name="Felis G.E."/>
            <person name="de Vos W.M."/>
            <person name="Barrangou R."/>
            <person name="Klaenhammer T.R."/>
            <person name="Caufield P.W."/>
            <person name="Cui Y."/>
            <person name="Zhang H."/>
            <person name="O'Toole P.W."/>
        </authorList>
    </citation>
    <scope>NUCLEOTIDE SEQUENCE [LARGE SCALE GENOMIC DNA]</scope>
    <source>
        <strain evidence="1 2">DSM 15946</strain>
    </source>
</reference>
<dbReference type="Proteomes" id="UP000050816">
    <property type="component" value="Unassembled WGS sequence"/>
</dbReference>
<dbReference type="EMBL" id="AZFK01000081">
    <property type="protein sequence ID" value="KRL88050.1"/>
    <property type="molecule type" value="Genomic_DNA"/>
</dbReference>